<dbReference type="GeneID" id="106174034"/>
<sequence>MNGVADIKRKVRKGSDPLLQTARGKLQSRRSKLNDQINKELRMRAGAENLYRATGNKKLKETVALELSFVNSNLQLLKEELSDLNSSVQIYQSNNAQNVPMIPLGLKETQEVDLSIPLKDYISEHYSEEGEKFQFEIQELMDMRQAMRTPQRSPLGLELLYQYYNQLYFIEKRFFPTDRSLGIYFHWYDSLTGVPTAQKTMGFEKGSVLFNIAALYTQIGARSDRSKVEGIDSAICNFEQAAGTFVYLRDRFSHAPSMDMQPHTLTMLGHLMLAQAQECVFEKQTLGGVQDGLQNCLEVAHEAAQVSKLYNETHKMMSSTQLKDYVPFSWISMVLVKSQHYRALSHYYTAVGLLDQKDSNNVELLAGLFSELYLDSSSSTLTTHSPTKEEERTTLGKAHLREAMIMHEDSMRVHTLCKQLRKIDTFQEILKQAHDRSLSRFADLEEEDDFSLDLQTVPVVKHSTKQAIKTIPPDFAKHKVRDLFEKLGPIAIFSAKNHWSAPRTLELTKNTNEGYGFSVRGDSPVIIAAVEDGSICEKAGMRVGDFIISVGDSDTKWSKHEEMVALIRAAGNSLSLRLVTPMDKNYLQPASKKAYHTYSGGATSGEGTAKMQSMTASVSSSKSAKAGRLKLSTSLFKKKDSKEKKTKERTRLDSEGSSIVYR</sequence>
<dbReference type="Pfam" id="PF03097">
    <property type="entry name" value="BRO1"/>
    <property type="match status" value="1"/>
</dbReference>
<dbReference type="InterPro" id="IPR001478">
    <property type="entry name" value="PDZ"/>
</dbReference>
<evidence type="ECO:0000259" key="5">
    <source>
        <dbReference type="PROSITE" id="PS50106"/>
    </source>
</evidence>
<dbReference type="InterPro" id="IPR004328">
    <property type="entry name" value="BRO1_dom"/>
</dbReference>
<dbReference type="PROSITE" id="PS51860">
    <property type="entry name" value="REM_1"/>
    <property type="match status" value="1"/>
</dbReference>
<dbReference type="InterPro" id="IPR047138">
    <property type="entry name" value="RHPN1_2"/>
</dbReference>
<dbReference type="CDD" id="cd11633">
    <property type="entry name" value="HR1_Rhophilin-1"/>
    <property type="match status" value="1"/>
</dbReference>
<feature type="domain" description="PDZ" evidence="5">
    <location>
        <begin position="504"/>
        <end position="582"/>
    </location>
</feature>
<evidence type="ECO:0000313" key="9">
    <source>
        <dbReference type="RefSeq" id="XP_013410859.1"/>
    </source>
</evidence>
<dbReference type="InterPro" id="IPR011072">
    <property type="entry name" value="HR1_rho-bd"/>
</dbReference>
<comment type="similarity">
    <text evidence="1">Belongs to the RHPN family.</text>
</comment>
<dbReference type="Gene3D" id="2.30.42.10">
    <property type="match status" value="1"/>
</dbReference>
<accession>A0A1S3JLS1</accession>
<dbReference type="SUPFAM" id="SSF50156">
    <property type="entry name" value="PDZ domain-like"/>
    <property type="match status" value="1"/>
</dbReference>
<dbReference type="PANTHER" id="PTHR23031">
    <property type="entry name" value="RHOPHILIN"/>
    <property type="match status" value="1"/>
</dbReference>
<gene>
    <name evidence="9" type="primary">LOC106174034</name>
</gene>
<evidence type="ECO:0000256" key="1">
    <source>
        <dbReference type="ARBA" id="ARBA00010369"/>
    </source>
</evidence>
<organism evidence="8 9">
    <name type="scientific">Lingula anatina</name>
    <name type="common">Brachiopod</name>
    <name type="synonym">Lingula unguis</name>
    <dbReference type="NCBI Taxonomy" id="7574"/>
    <lineage>
        <taxon>Eukaryota</taxon>
        <taxon>Metazoa</taxon>
        <taxon>Spiralia</taxon>
        <taxon>Lophotrochozoa</taxon>
        <taxon>Brachiopoda</taxon>
        <taxon>Linguliformea</taxon>
        <taxon>Lingulata</taxon>
        <taxon>Lingulida</taxon>
        <taxon>Linguloidea</taxon>
        <taxon>Lingulidae</taxon>
        <taxon>Lingula</taxon>
    </lineage>
</organism>
<keyword evidence="2 3" id="KW-0175">Coiled coil</keyword>
<dbReference type="SMART" id="SM00742">
    <property type="entry name" value="Hr1"/>
    <property type="match status" value="1"/>
</dbReference>
<evidence type="ECO:0000256" key="4">
    <source>
        <dbReference type="SAM" id="MobiDB-lite"/>
    </source>
</evidence>
<dbReference type="InterPro" id="IPR038499">
    <property type="entry name" value="BRO1_sf"/>
</dbReference>
<dbReference type="GO" id="GO:0051497">
    <property type="term" value="P:negative regulation of stress fiber assembly"/>
    <property type="evidence" value="ECO:0007669"/>
    <property type="project" value="TreeGrafter"/>
</dbReference>
<evidence type="ECO:0000259" key="6">
    <source>
        <dbReference type="PROSITE" id="PS51180"/>
    </source>
</evidence>
<keyword evidence="8" id="KW-1185">Reference proteome</keyword>
<feature type="region of interest" description="Disordered" evidence="4">
    <location>
        <begin position="635"/>
        <end position="662"/>
    </location>
</feature>
<reference evidence="9" key="1">
    <citation type="submission" date="2025-08" db="UniProtKB">
        <authorList>
            <consortium name="RefSeq"/>
        </authorList>
    </citation>
    <scope>IDENTIFICATION</scope>
    <source>
        <tissue evidence="9">Gonads</tissue>
    </source>
</reference>
<dbReference type="SUPFAM" id="SSF46585">
    <property type="entry name" value="HR1 repeat"/>
    <property type="match status" value="1"/>
</dbReference>
<dbReference type="RefSeq" id="XP_013410859.1">
    <property type="nucleotide sequence ID" value="XM_013555405.1"/>
</dbReference>
<feature type="coiled-coil region" evidence="3">
    <location>
        <begin position="67"/>
        <end position="94"/>
    </location>
</feature>
<evidence type="ECO:0000313" key="8">
    <source>
        <dbReference type="Proteomes" id="UP000085678"/>
    </source>
</evidence>
<dbReference type="PROSITE" id="PS50106">
    <property type="entry name" value="PDZ"/>
    <property type="match status" value="1"/>
</dbReference>
<dbReference type="CDD" id="cd06712">
    <property type="entry name" value="PDZ_rhophilin-like"/>
    <property type="match status" value="1"/>
</dbReference>
<dbReference type="SMART" id="SM00228">
    <property type="entry name" value="PDZ"/>
    <property type="match status" value="1"/>
</dbReference>
<dbReference type="PANTHER" id="PTHR23031:SF15">
    <property type="entry name" value="LD12055P"/>
    <property type="match status" value="1"/>
</dbReference>
<dbReference type="InParanoid" id="A0A1S3JLS1"/>
<feature type="domain" description="BRO1" evidence="6">
    <location>
        <begin position="100"/>
        <end position="490"/>
    </location>
</feature>
<dbReference type="Pfam" id="PF00595">
    <property type="entry name" value="PDZ"/>
    <property type="match status" value="1"/>
</dbReference>
<dbReference type="SMART" id="SM01041">
    <property type="entry name" value="BRO1"/>
    <property type="match status" value="1"/>
</dbReference>
<evidence type="ECO:0000256" key="2">
    <source>
        <dbReference type="PROSITE-ProRule" id="PRU01207"/>
    </source>
</evidence>
<evidence type="ECO:0000256" key="3">
    <source>
        <dbReference type="SAM" id="Coils"/>
    </source>
</evidence>
<dbReference type="Proteomes" id="UP000085678">
    <property type="component" value="Unplaced"/>
</dbReference>
<dbReference type="KEGG" id="lak:106174034"/>
<dbReference type="Pfam" id="PF02185">
    <property type="entry name" value="HR1"/>
    <property type="match status" value="1"/>
</dbReference>
<dbReference type="OrthoDB" id="64867at2759"/>
<proteinExistence type="inferred from homology"/>
<dbReference type="PROSITE" id="PS51180">
    <property type="entry name" value="BRO1"/>
    <property type="match status" value="1"/>
</dbReference>
<name>A0A1S3JLS1_LINAN</name>
<dbReference type="Gene3D" id="1.25.40.280">
    <property type="entry name" value="alix/aip1 like domains"/>
    <property type="match status" value="1"/>
</dbReference>
<dbReference type="AlphaFoldDB" id="A0A1S3JLS1"/>
<evidence type="ECO:0000259" key="7">
    <source>
        <dbReference type="PROSITE" id="PS51860"/>
    </source>
</evidence>
<feature type="domain" description="REM-1" evidence="7">
    <location>
        <begin position="16"/>
        <end position="90"/>
    </location>
</feature>
<dbReference type="InterPro" id="IPR036034">
    <property type="entry name" value="PDZ_sf"/>
</dbReference>
<feature type="compositionally biased region" description="Basic and acidic residues" evidence="4">
    <location>
        <begin position="637"/>
        <end position="654"/>
    </location>
</feature>
<dbReference type="GO" id="GO:0007165">
    <property type="term" value="P:signal transduction"/>
    <property type="evidence" value="ECO:0007669"/>
    <property type="project" value="InterPro"/>
</dbReference>
<dbReference type="FunCoup" id="A0A1S3JLS1">
    <property type="interactions" value="37"/>
</dbReference>
<dbReference type="Gene3D" id="1.10.287.160">
    <property type="entry name" value="HR1 repeat"/>
    <property type="match status" value="1"/>
</dbReference>
<dbReference type="InterPro" id="IPR036274">
    <property type="entry name" value="HR1_rpt_sf"/>
</dbReference>
<dbReference type="STRING" id="7574.A0A1S3JLS1"/>
<protein>
    <submittedName>
        <fullName evidence="9">Rhophilin-2-A-like isoform X1</fullName>
    </submittedName>
</protein>